<sequence>MDEYQIMSLLMRIETRDADPQAVAAMYAETLSDASERLTDDQMRRFLICGAYLCHGANRNAGGPASMDGADPVGRSKIQLN</sequence>
<dbReference type="Proteomes" id="UP001352263">
    <property type="component" value="Unassembled WGS sequence"/>
</dbReference>
<dbReference type="EMBL" id="JAWIIV010000043">
    <property type="protein sequence ID" value="MEC4723088.1"/>
    <property type="molecule type" value="Genomic_DNA"/>
</dbReference>
<accession>A0ABU6JHV2</accession>
<name>A0ABU6JHV2_9BURK</name>
<gene>
    <name evidence="1" type="ORF">RY831_28405</name>
</gene>
<keyword evidence="2" id="KW-1185">Reference proteome</keyword>
<organism evidence="1 2">
    <name type="scientific">Noviherbaspirillum album</name>
    <dbReference type="NCBI Taxonomy" id="3080276"/>
    <lineage>
        <taxon>Bacteria</taxon>
        <taxon>Pseudomonadati</taxon>
        <taxon>Pseudomonadota</taxon>
        <taxon>Betaproteobacteria</taxon>
        <taxon>Burkholderiales</taxon>
        <taxon>Oxalobacteraceae</taxon>
        <taxon>Noviherbaspirillum</taxon>
    </lineage>
</organism>
<evidence type="ECO:0000313" key="2">
    <source>
        <dbReference type="Proteomes" id="UP001352263"/>
    </source>
</evidence>
<evidence type="ECO:0000313" key="1">
    <source>
        <dbReference type="EMBL" id="MEC4723088.1"/>
    </source>
</evidence>
<dbReference type="RefSeq" id="WP_326509711.1">
    <property type="nucleotide sequence ID" value="NZ_JAWIIV010000043.1"/>
</dbReference>
<protein>
    <submittedName>
        <fullName evidence="1">Uncharacterized protein</fullName>
    </submittedName>
</protein>
<proteinExistence type="predicted"/>
<comment type="caution">
    <text evidence="1">The sequence shown here is derived from an EMBL/GenBank/DDBJ whole genome shotgun (WGS) entry which is preliminary data.</text>
</comment>
<reference evidence="1 2" key="1">
    <citation type="submission" date="2023-10" db="EMBL/GenBank/DDBJ databases">
        <title>Noviherbaspirillum sp. CPCC 100848 genome assembly.</title>
        <authorList>
            <person name="Li X.Y."/>
            <person name="Fang X.M."/>
        </authorList>
    </citation>
    <scope>NUCLEOTIDE SEQUENCE [LARGE SCALE GENOMIC DNA]</scope>
    <source>
        <strain evidence="1 2">CPCC 100848</strain>
    </source>
</reference>